<dbReference type="EMBL" id="SDVB01000191">
    <property type="protein sequence ID" value="RYC15662.1"/>
    <property type="molecule type" value="Genomic_DNA"/>
</dbReference>
<gene>
    <name evidence="1" type="ORF">EUU22_08555</name>
</gene>
<dbReference type="AlphaFoldDB" id="A0A4V1RRA2"/>
<name>A0A4V1RRA2_9HYPH</name>
<dbReference type="RefSeq" id="WP_129331603.1">
    <property type="nucleotide sequence ID" value="NZ_SDVB01000191.1"/>
</dbReference>
<proteinExistence type="predicted"/>
<sequence length="150" mass="16031">MSRQVLLARPHPFLVSEMKPWLELGGYSVQRPDNIDDLAGQARSCVGAVISLAVSSSITAGAADVLKIVRQANPSLPILFAALRPYTQIRPEIERLLEGLGVAGSVLGMDQGAGSPFLGGRTTFLYVSKDDLSDNTRSGKARALLAKHFI</sequence>
<reference evidence="1 2" key="1">
    <citation type="submission" date="2019-01" db="EMBL/GenBank/DDBJ databases">
        <authorList>
            <person name="Deng T."/>
        </authorList>
    </citation>
    <scope>NUCLEOTIDE SEQUENCE [LARGE SCALE GENOMIC DNA]</scope>
    <source>
        <strain evidence="1 2">F8825</strain>
    </source>
</reference>
<protein>
    <submittedName>
        <fullName evidence="1">Uncharacterized protein</fullName>
    </submittedName>
</protein>
<comment type="caution">
    <text evidence="1">The sequence shown here is derived from an EMBL/GenBank/DDBJ whole genome shotgun (WGS) entry which is preliminary data.</text>
</comment>
<evidence type="ECO:0000313" key="2">
    <source>
        <dbReference type="Proteomes" id="UP000291088"/>
    </source>
</evidence>
<keyword evidence="2" id="KW-1185">Reference proteome</keyword>
<evidence type="ECO:0000313" key="1">
    <source>
        <dbReference type="EMBL" id="RYC15662.1"/>
    </source>
</evidence>
<dbReference type="Proteomes" id="UP000291088">
    <property type="component" value="Unassembled WGS sequence"/>
</dbReference>
<dbReference type="OrthoDB" id="9154408at2"/>
<accession>A0A4V1RRA2</accession>
<organism evidence="1 2">
    <name type="scientific">Ciceribacter ferrooxidans</name>
    <dbReference type="NCBI Taxonomy" id="2509717"/>
    <lineage>
        <taxon>Bacteria</taxon>
        <taxon>Pseudomonadati</taxon>
        <taxon>Pseudomonadota</taxon>
        <taxon>Alphaproteobacteria</taxon>
        <taxon>Hyphomicrobiales</taxon>
        <taxon>Rhizobiaceae</taxon>
        <taxon>Ciceribacter</taxon>
    </lineage>
</organism>